<comment type="caution">
    <text evidence="3">The sequence shown here is derived from an EMBL/GenBank/DDBJ whole genome shotgun (WGS) entry which is preliminary data.</text>
</comment>
<proteinExistence type="predicted"/>
<evidence type="ECO:0000313" key="3">
    <source>
        <dbReference type="EMBL" id="GMI25277.1"/>
    </source>
</evidence>
<accession>A0ABQ6MFV0</accession>
<dbReference type="Proteomes" id="UP001165060">
    <property type="component" value="Unassembled WGS sequence"/>
</dbReference>
<evidence type="ECO:0000259" key="2">
    <source>
        <dbReference type="Pfam" id="PF23228"/>
    </source>
</evidence>
<evidence type="ECO:0000313" key="4">
    <source>
        <dbReference type="Proteomes" id="UP001165060"/>
    </source>
</evidence>
<keyword evidence="4" id="KW-1185">Reference proteome</keyword>
<protein>
    <recommendedName>
        <fullName evidence="2">PCFS4-like zinc finger domain-containing protein</fullName>
    </recommendedName>
</protein>
<name>A0ABQ6MFV0_9STRA</name>
<organism evidence="3 4">
    <name type="scientific">Tetraparma gracilis</name>
    <dbReference type="NCBI Taxonomy" id="2962635"/>
    <lineage>
        <taxon>Eukaryota</taxon>
        <taxon>Sar</taxon>
        <taxon>Stramenopiles</taxon>
        <taxon>Ochrophyta</taxon>
        <taxon>Bolidophyceae</taxon>
        <taxon>Parmales</taxon>
        <taxon>Triparmaceae</taxon>
        <taxon>Tetraparma</taxon>
    </lineage>
</organism>
<dbReference type="Pfam" id="PF23228">
    <property type="entry name" value="zf_PCFS4"/>
    <property type="match status" value="1"/>
</dbReference>
<dbReference type="EMBL" id="BRYB01000211">
    <property type="protein sequence ID" value="GMI25277.1"/>
    <property type="molecule type" value="Genomic_DNA"/>
</dbReference>
<feature type="region of interest" description="Disordered" evidence="1">
    <location>
        <begin position="38"/>
        <end position="60"/>
    </location>
</feature>
<gene>
    <name evidence="3" type="ORF">TeGR_g12720</name>
</gene>
<dbReference type="InterPro" id="IPR057242">
    <property type="entry name" value="PCFS4-like"/>
</dbReference>
<feature type="domain" description="PCFS4-like zinc finger" evidence="2">
    <location>
        <begin position="57"/>
        <end position="113"/>
    </location>
</feature>
<reference evidence="3 4" key="1">
    <citation type="journal article" date="2023" name="Commun. Biol.">
        <title>Genome analysis of Parmales, the sister group of diatoms, reveals the evolutionary specialization of diatoms from phago-mixotrophs to photoautotrophs.</title>
        <authorList>
            <person name="Ban H."/>
            <person name="Sato S."/>
            <person name="Yoshikawa S."/>
            <person name="Yamada K."/>
            <person name="Nakamura Y."/>
            <person name="Ichinomiya M."/>
            <person name="Sato N."/>
            <person name="Blanc-Mathieu R."/>
            <person name="Endo H."/>
            <person name="Kuwata A."/>
            <person name="Ogata H."/>
        </authorList>
    </citation>
    <scope>NUCLEOTIDE SEQUENCE [LARGE SCALE GENOMIC DNA]</scope>
</reference>
<sequence>MRAFQLELASAAKEDPPENRVWFVDEKTWIAGLESLRIKEGGGEGGGEEAGPDPDVQPADEAFPSCGVCGKNFESAYSEDTGGFVYTNCRAVVVEEDNGMETDPVLVHGTCCEKLGIERGDVILRQQLI</sequence>
<evidence type="ECO:0000256" key="1">
    <source>
        <dbReference type="SAM" id="MobiDB-lite"/>
    </source>
</evidence>